<dbReference type="InterPro" id="IPR025877">
    <property type="entry name" value="MobA-like_NTP_Trfase"/>
</dbReference>
<name>A0ABN0W4P5_9BACI</name>
<dbReference type="Pfam" id="PF12804">
    <property type="entry name" value="NTP_transf_3"/>
    <property type="match status" value="1"/>
</dbReference>
<proteinExistence type="predicted"/>
<dbReference type="InterPro" id="IPR029044">
    <property type="entry name" value="Nucleotide-diphossugar_trans"/>
</dbReference>
<dbReference type="Proteomes" id="UP001500782">
    <property type="component" value="Unassembled WGS sequence"/>
</dbReference>
<organism evidence="2 3">
    <name type="scientific">Bacillus carboniphilus</name>
    <dbReference type="NCBI Taxonomy" id="86663"/>
    <lineage>
        <taxon>Bacteria</taxon>
        <taxon>Bacillati</taxon>
        <taxon>Bacillota</taxon>
        <taxon>Bacilli</taxon>
        <taxon>Bacillales</taxon>
        <taxon>Bacillaceae</taxon>
        <taxon>Bacillus</taxon>
    </lineage>
</organism>
<dbReference type="Gene3D" id="3.90.550.10">
    <property type="entry name" value="Spore Coat Polysaccharide Biosynthesis Protein SpsA, Chain A"/>
    <property type="match status" value="1"/>
</dbReference>
<gene>
    <name evidence="2" type="ORF">GCM10008967_14320</name>
</gene>
<feature type="domain" description="MobA-like NTP transferase" evidence="1">
    <location>
        <begin position="27"/>
        <end position="150"/>
    </location>
</feature>
<dbReference type="SUPFAM" id="SSF53448">
    <property type="entry name" value="Nucleotide-diphospho-sugar transferases"/>
    <property type="match status" value="1"/>
</dbReference>
<evidence type="ECO:0000313" key="3">
    <source>
        <dbReference type="Proteomes" id="UP001500782"/>
    </source>
</evidence>
<sequence length="187" mass="21385">MLTGVILCRDYEEQFDSQSTNSLELLPIVTSHIKEMQSICKEVILVTNQPRLFLPAIPRDIRIITDYYKHNGPLCGMHAAISLAKNQYIWIVSAASSTISAKAASVMLPLLKGENEMAVLPWENNKPYFYHSLYNKEILPIIKKLVTTHKIQPIHLLDSISWLRADIDYLNKMNVDISFIKDTLHAY</sequence>
<evidence type="ECO:0000259" key="1">
    <source>
        <dbReference type="Pfam" id="PF12804"/>
    </source>
</evidence>
<evidence type="ECO:0000313" key="2">
    <source>
        <dbReference type="EMBL" id="GAA0324849.1"/>
    </source>
</evidence>
<comment type="caution">
    <text evidence="2">The sequence shown here is derived from an EMBL/GenBank/DDBJ whole genome shotgun (WGS) entry which is preliminary data.</text>
</comment>
<keyword evidence="3" id="KW-1185">Reference proteome</keyword>
<dbReference type="EMBL" id="BAAADJ010000014">
    <property type="protein sequence ID" value="GAA0324849.1"/>
    <property type="molecule type" value="Genomic_DNA"/>
</dbReference>
<protein>
    <recommendedName>
        <fullName evidence="1">MobA-like NTP transferase domain-containing protein</fullName>
    </recommendedName>
</protein>
<reference evidence="2 3" key="1">
    <citation type="journal article" date="2019" name="Int. J. Syst. Evol. Microbiol.">
        <title>The Global Catalogue of Microorganisms (GCM) 10K type strain sequencing project: providing services to taxonomists for standard genome sequencing and annotation.</title>
        <authorList>
            <consortium name="The Broad Institute Genomics Platform"/>
            <consortium name="The Broad Institute Genome Sequencing Center for Infectious Disease"/>
            <person name="Wu L."/>
            <person name="Ma J."/>
        </authorList>
    </citation>
    <scope>NUCLEOTIDE SEQUENCE [LARGE SCALE GENOMIC DNA]</scope>
    <source>
        <strain evidence="2 3">JCM 9731</strain>
    </source>
</reference>
<dbReference type="RefSeq" id="WP_343797686.1">
    <property type="nucleotide sequence ID" value="NZ_BAAADJ010000014.1"/>
</dbReference>
<accession>A0ABN0W4P5</accession>